<dbReference type="InterPro" id="IPR029063">
    <property type="entry name" value="SAM-dependent_MTases_sf"/>
</dbReference>
<organism evidence="4 5">
    <name type="scientific">Streptomyces lydicus</name>
    <dbReference type="NCBI Taxonomy" id="47763"/>
    <lineage>
        <taxon>Bacteria</taxon>
        <taxon>Bacillati</taxon>
        <taxon>Actinomycetota</taxon>
        <taxon>Actinomycetes</taxon>
        <taxon>Kitasatosporales</taxon>
        <taxon>Streptomycetaceae</taxon>
        <taxon>Streptomyces</taxon>
    </lineage>
</organism>
<dbReference type="GO" id="GO:0032259">
    <property type="term" value="P:methylation"/>
    <property type="evidence" value="ECO:0007669"/>
    <property type="project" value="UniProtKB-KW"/>
</dbReference>
<evidence type="ECO:0000259" key="3">
    <source>
        <dbReference type="Pfam" id="PF13649"/>
    </source>
</evidence>
<dbReference type="PANTHER" id="PTHR43861">
    <property type="entry name" value="TRANS-ACONITATE 2-METHYLTRANSFERASE-RELATED"/>
    <property type="match status" value="1"/>
</dbReference>
<proteinExistence type="predicted"/>
<feature type="domain" description="Methyltransferase" evidence="3">
    <location>
        <begin position="54"/>
        <end position="144"/>
    </location>
</feature>
<evidence type="ECO:0000256" key="2">
    <source>
        <dbReference type="ARBA" id="ARBA00022679"/>
    </source>
</evidence>
<dbReference type="PANTHER" id="PTHR43861:SF1">
    <property type="entry name" value="TRANS-ACONITATE 2-METHYLTRANSFERASE"/>
    <property type="match status" value="1"/>
</dbReference>
<dbReference type="CDD" id="cd02440">
    <property type="entry name" value="AdoMet_MTases"/>
    <property type="match status" value="1"/>
</dbReference>
<dbReference type="EMBL" id="CP029042">
    <property type="protein sequence ID" value="AZS72127.1"/>
    <property type="molecule type" value="Genomic_DNA"/>
</dbReference>
<gene>
    <name evidence="4" type="ORF">DDE74_15255</name>
</gene>
<dbReference type="AlphaFoldDB" id="A0A3S9YAZ7"/>
<protein>
    <submittedName>
        <fullName evidence="4">SAM-dependent methyltransferase</fullName>
    </submittedName>
</protein>
<dbReference type="InterPro" id="IPR041698">
    <property type="entry name" value="Methyltransf_25"/>
</dbReference>
<dbReference type="Pfam" id="PF13649">
    <property type="entry name" value="Methyltransf_25"/>
    <property type="match status" value="1"/>
</dbReference>
<name>A0A3S9YAZ7_9ACTN</name>
<dbReference type="GO" id="GO:0017000">
    <property type="term" value="P:antibiotic biosynthetic process"/>
    <property type="evidence" value="ECO:0007669"/>
    <property type="project" value="UniProtKB-ARBA"/>
</dbReference>
<evidence type="ECO:0000313" key="4">
    <source>
        <dbReference type="EMBL" id="AZS72127.1"/>
    </source>
</evidence>
<reference evidence="4 5" key="1">
    <citation type="submission" date="2018-04" db="EMBL/GenBank/DDBJ databases">
        <title>Complete genome sequences of Streptomyces lydicus strain WYEC and characterization of antagonistic properties of biological control agents.</title>
        <authorList>
            <person name="Mariita R.M."/>
            <person name="Sello J.K."/>
        </authorList>
    </citation>
    <scope>NUCLEOTIDE SEQUENCE [LARGE SCALE GENOMIC DNA]</scope>
    <source>
        <strain evidence="4 5">WYEC 108</strain>
    </source>
</reference>
<dbReference type="Gene3D" id="3.40.50.150">
    <property type="entry name" value="Vaccinia Virus protein VP39"/>
    <property type="match status" value="1"/>
</dbReference>
<dbReference type="SUPFAM" id="SSF53335">
    <property type="entry name" value="S-adenosyl-L-methionine-dependent methyltransferases"/>
    <property type="match status" value="1"/>
</dbReference>
<keyword evidence="2 4" id="KW-0808">Transferase</keyword>
<sequence>MTEPDFLRTTRTFYDAVADDYAEHFRDALAARPMDRAVLAGFAEPVRAADAGPVADLGCGPGHVTAHLAGLGLPVFGVDLSPQMVALARRTHPEVRYEVGAMTDLDLPDGALGGIVAYYSIIHTPQERLPELFAEFHRLLAPGGRLLLAFQVGDEPLHVAEPFGHPVSLDFRRRRPDRIAGLLAGAGLEVRTRLLHEPDEALGESTRQACLIARKPAETADRHA</sequence>
<keyword evidence="1 4" id="KW-0489">Methyltransferase</keyword>
<dbReference type="RefSeq" id="WP_127151188.1">
    <property type="nucleotide sequence ID" value="NZ_CP029042.1"/>
</dbReference>
<evidence type="ECO:0000313" key="5">
    <source>
        <dbReference type="Proteomes" id="UP000275579"/>
    </source>
</evidence>
<accession>A0A3S9YAZ7</accession>
<dbReference type="Proteomes" id="UP000275579">
    <property type="component" value="Chromosome"/>
</dbReference>
<evidence type="ECO:0000256" key="1">
    <source>
        <dbReference type="ARBA" id="ARBA00022603"/>
    </source>
</evidence>
<dbReference type="GO" id="GO:0008168">
    <property type="term" value="F:methyltransferase activity"/>
    <property type="evidence" value="ECO:0007669"/>
    <property type="project" value="UniProtKB-KW"/>
</dbReference>